<dbReference type="RefSeq" id="WP_200313801.1">
    <property type="nucleotide sequence ID" value="NZ_JAENJH010000001.1"/>
</dbReference>
<dbReference type="HAMAP" id="MF_02036">
    <property type="entry name" value="EgtC"/>
    <property type="match status" value="1"/>
</dbReference>
<dbReference type="EC" id="3.5.1.118" evidence="2"/>
<proteinExistence type="inferred from homology"/>
<dbReference type="EMBL" id="JAENJH010000001">
    <property type="protein sequence ID" value="MBK1782892.1"/>
    <property type="molecule type" value="Genomic_DNA"/>
</dbReference>
<dbReference type="PROSITE" id="PS51278">
    <property type="entry name" value="GATASE_TYPE_2"/>
    <property type="match status" value="1"/>
</dbReference>
<keyword evidence="2" id="KW-0378">Hydrolase</keyword>
<dbReference type="GO" id="GO:0052699">
    <property type="term" value="P:ergothioneine biosynthetic process"/>
    <property type="evidence" value="ECO:0007669"/>
    <property type="project" value="UniProtKB-UniRule"/>
</dbReference>
<evidence type="ECO:0000313" key="5">
    <source>
        <dbReference type="EMBL" id="MBK1782892.1"/>
    </source>
</evidence>
<dbReference type="AlphaFoldDB" id="A0A934V2I4"/>
<dbReference type="NCBIfam" id="TIGR03442">
    <property type="entry name" value="ergothioneine biosynthesis protein EgtC"/>
    <property type="match status" value="1"/>
</dbReference>
<dbReference type="InterPro" id="IPR026869">
    <property type="entry name" value="EgtC-like"/>
</dbReference>
<evidence type="ECO:0000256" key="1">
    <source>
        <dbReference type="ARBA" id="ARBA00022962"/>
    </source>
</evidence>
<keyword evidence="6" id="KW-1185">Reference proteome</keyword>
<dbReference type="InterPro" id="IPR029055">
    <property type="entry name" value="Ntn_hydrolases_N"/>
</dbReference>
<feature type="region of interest" description="Disordered" evidence="3">
    <location>
        <begin position="235"/>
        <end position="267"/>
    </location>
</feature>
<organism evidence="5 6">
    <name type="scientific">Prauserella cavernicola</name>
    <dbReference type="NCBI Taxonomy" id="2800127"/>
    <lineage>
        <taxon>Bacteria</taxon>
        <taxon>Bacillati</taxon>
        <taxon>Actinomycetota</taxon>
        <taxon>Actinomycetes</taxon>
        <taxon>Pseudonocardiales</taxon>
        <taxon>Pseudonocardiaceae</taxon>
        <taxon>Prauserella</taxon>
    </lineage>
</organism>
<dbReference type="InterPro" id="IPR017808">
    <property type="entry name" value="EgtC"/>
</dbReference>
<comment type="function">
    <text evidence="2">Catalyzes the hydrolysis of the gamma-glutamyl amide bond of hercynyl-gamma-L-glutamyl-L-cysteine sulfoxide to produce hercynylcysteine sulfoxide, a step in the biosynthesis pathway of ergothioneine.</text>
</comment>
<name>A0A934V2I4_9PSEU</name>
<dbReference type="Pfam" id="PF13230">
    <property type="entry name" value="GATase_4"/>
    <property type="match status" value="1"/>
</dbReference>
<evidence type="ECO:0000256" key="2">
    <source>
        <dbReference type="HAMAP-Rule" id="MF_02036"/>
    </source>
</evidence>
<gene>
    <name evidence="2 5" type="primary">egtC</name>
    <name evidence="5" type="ORF">JHE00_01045</name>
</gene>
<accession>A0A934V2I4</accession>
<evidence type="ECO:0000313" key="6">
    <source>
        <dbReference type="Proteomes" id="UP000635245"/>
    </source>
</evidence>
<keyword evidence="1 2" id="KW-0315">Glutamine amidotransferase</keyword>
<dbReference type="InterPro" id="IPR032889">
    <property type="entry name" value="EgtC_Actinobacteria"/>
</dbReference>
<dbReference type="CDD" id="cd01908">
    <property type="entry name" value="YafJ"/>
    <property type="match status" value="1"/>
</dbReference>
<dbReference type="SUPFAM" id="SSF56235">
    <property type="entry name" value="N-terminal nucleophile aminohydrolases (Ntn hydrolases)"/>
    <property type="match status" value="1"/>
</dbReference>
<dbReference type="InterPro" id="IPR017932">
    <property type="entry name" value="GATase_2_dom"/>
</dbReference>
<dbReference type="Proteomes" id="UP000635245">
    <property type="component" value="Unassembled WGS sequence"/>
</dbReference>
<reference evidence="5" key="1">
    <citation type="submission" date="2020-12" db="EMBL/GenBank/DDBJ databases">
        <title>Prauserella sp. ASG 168, a novel actinomycete isolated from cave rock.</title>
        <authorList>
            <person name="Suriyachadkun C."/>
        </authorList>
    </citation>
    <scope>NUCLEOTIDE SEQUENCE</scope>
    <source>
        <strain evidence="5">ASG 168</strain>
    </source>
</reference>
<feature type="compositionally biased region" description="Basic and acidic residues" evidence="3">
    <location>
        <begin position="250"/>
        <end position="267"/>
    </location>
</feature>
<protein>
    <recommendedName>
        <fullName evidence="2">Gamma-glutamyl-hercynylcysteine sulfoxide hydrolase</fullName>
        <ecNumber evidence="2">3.5.1.118</ecNumber>
    </recommendedName>
    <alternativeName>
        <fullName evidence="2">Gamma-glutamyl hercynylcysteine S-oxide hydrolase</fullName>
    </alternativeName>
</protein>
<feature type="domain" description="Glutamine amidotransferase type-2" evidence="4">
    <location>
        <begin position="2"/>
        <end position="267"/>
    </location>
</feature>
<comment type="caution">
    <text evidence="5">The sequence shown here is derived from an EMBL/GenBank/DDBJ whole genome shotgun (WGS) entry which is preliminary data.</text>
</comment>
<comment type="pathway">
    <text evidence="2">Amino-acid biosynthesis; ergothioneine biosynthesis.</text>
</comment>
<comment type="catalytic activity">
    <reaction evidence="2">
        <text>gamma-L-glutamyl-hercynylcysteine S-oxide + H2O = S-(hercyn-2-yl)-L-cysteine S-oxide + L-glutamate</text>
        <dbReference type="Rhea" id="RHEA:42684"/>
        <dbReference type="ChEBI" id="CHEBI:15377"/>
        <dbReference type="ChEBI" id="CHEBI:29985"/>
        <dbReference type="ChEBI" id="CHEBI:82703"/>
        <dbReference type="ChEBI" id="CHEBI:82706"/>
        <dbReference type="EC" id="3.5.1.118"/>
    </reaction>
</comment>
<evidence type="ECO:0000256" key="3">
    <source>
        <dbReference type="SAM" id="MobiDB-lite"/>
    </source>
</evidence>
<dbReference type="InterPro" id="IPR052373">
    <property type="entry name" value="Gamma-glu_amide_hydrolase"/>
</dbReference>
<sequence length="267" mass="28214">MCRHLAYLGQECSPSEAVFTAPHSLLVQSYAPKDMRYGGTVNADGFGLGWFAGDGVPVRYRRSSPLWTDTDLPRIAETVRARTFVAAVRSGTTGMPVTDAACAPFADERWLFSHNGVVRGWPGSVAGLAEKLAVTDLLGLEAPTDSALLWALVRDRLRGGADPVDVVAGLVTDVARAAPGSRLNLLLAGEDLLVGTAWTHALSVRATAGSVLLASEPPDDTAGWRPVPDRHLVVARRGDPPTVDITPLDTPHDSAGDSASDDDRSQA</sequence>
<dbReference type="GO" id="GO:0016811">
    <property type="term" value="F:hydrolase activity, acting on carbon-nitrogen (but not peptide) bonds, in linear amides"/>
    <property type="evidence" value="ECO:0007669"/>
    <property type="project" value="UniProtKB-UniRule"/>
</dbReference>
<dbReference type="PANTHER" id="PTHR43187">
    <property type="entry name" value="GLUTAMINE AMIDOTRANSFERASE DUG3-RELATED"/>
    <property type="match status" value="1"/>
</dbReference>
<dbReference type="Gene3D" id="3.60.20.10">
    <property type="entry name" value="Glutamine Phosphoribosylpyrophosphate, subunit 1, domain 1"/>
    <property type="match status" value="1"/>
</dbReference>
<evidence type="ECO:0000259" key="4">
    <source>
        <dbReference type="PROSITE" id="PS51278"/>
    </source>
</evidence>
<dbReference type="PANTHER" id="PTHR43187:SF2">
    <property type="entry name" value="GAMMA-GLUTAMYL-HERCYNYLCYSTEINE SULFOXIDE HYDROLASE"/>
    <property type="match status" value="1"/>
</dbReference>